<dbReference type="Proteomes" id="UP001297581">
    <property type="component" value="Unassembled WGS sequence"/>
</dbReference>
<organism evidence="2 3">
    <name type="scientific">Shewanella zhuhaiensis</name>
    <dbReference type="NCBI Taxonomy" id="2919576"/>
    <lineage>
        <taxon>Bacteria</taxon>
        <taxon>Pseudomonadati</taxon>
        <taxon>Pseudomonadota</taxon>
        <taxon>Gammaproteobacteria</taxon>
        <taxon>Alteromonadales</taxon>
        <taxon>Shewanellaceae</taxon>
        <taxon>Shewanella</taxon>
    </lineage>
</organism>
<proteinExistence type="predicted"/>
<gene>
    <name evidence="2" type="ORF">MJ923_05145</name>
</gene>
<dbReference type="GO" id="GO:0003723">
    <property type="term" value="F:RNA binding"/>
    <property type="evidence" value="ECO:0007669"/>
    <property type="project" value="UniProtKB-KW"/>
</dbReference>
<sequence>MSGSASSLTLHAGEDYIELYKVLKVEGMTGDGAEAKRVIAEGMVLVNGEVETRKRKKLVAGDTVAFNGETVEILAP</sequence>
<name>A0AAJ1BGU4_9GAMM</name>
<dbReference type="Gene3D" id="3.10.290.10">
    <property type="entry name" value="RNA-binding S4 domain"/>
    <property type="match status" value="1"/>
</dbReference>
<reference evidence="2 3" key="1">
    <citation type="submission" date="2022-02" db="EMBL/GenBank/DDBJ databases">
        <title>The genome sequence of Shewanella sp. 3B26.</title>
        <authorList>
            <person name="Du J."/>
        </authorList>
    </citation>
    <scope>NUCLEOTIDE SEQUENCE [LARGE SCALE GENOMIC DNA]</scope>
    <source>
        <strain evidence="2 3">3B26</strain>
    </source>
</reference>
<dbReference type="PROSITE" id="PS50889">
    <property type="entry name" value="S4"/>
    <property type="match status" value="1"/>
</dbReference>
<comment type="caution">
    <text evidence="2">The sequence shown here is derived from an EMBL/GenBank/DDBJ whole genome shotgun (WGS) entry which is preliminary data.</text>
</comment>
<dbReference type="EMBL" id="JAKUDL010000001">
    <property type="protein sequence ID" value="MCH4293687.1"/>
    <property type="molecule type" value="Genomic_DNA"/>
</dbReference>
<dbReference type="SUPFAM" id="SSF55174">
    <property type="entry name" value="Alpha-L RNA-binding motif"/>
    <property type="match status" value="1"/>
</dbReference>
<dbReference type="Pfam" id="PF13275">
    <property type="entry name" value="S4_2"/>
    <property type="match status" value="1"/>
</dbReference>
<dbReference type="AlphaFoldDB" id="A0AAJ1BGU4"/>
<evidence type="ECO:0000313" key="3">
    <source>
        <dbReference type="Proteomes" id="UP001297581"/>
    </source>
</evidence>
<evidence type="ECO:0000256" key="1">
    <source>
        <dbReference type="PROSITE-ProRule" id="PRU00182"/>
    </source>
</evidence>
<dbReference type="CDD" id="cd00165">
    <property type="entry name" value="S4"/>
    <property type="match status" value="1"/>
</dbReference>
<evidence type="ECO:0000313" key="2">
    <source>
        <dbReference type="EMBL" id="MCH4293687.1"/>
    </source>
</evidence>
<dbReference type="InterPro" id="IPR036986">
    <property type="entry name" value="S4_RNA-bd_sf"/>
</dbReference>
<keyword evidence="1" id="KW-0694">RNA-binding</keyword>
<accession>A0AAJ1BGU4</accession>
<protein>
    <submittedName>
        <fullName evidence="2">RNA-binding S4 domain-containing protein</fullName>
    </submittedName>
</protein>
<dbReference type="RefSeq" id="WP_126166384.1">
    <property type="nucleotide sequence ID" value="NZ_JAKUDL010000001.1"/>
</dbReference>
<keyword evidence="3" id="KW-1185">Reference proteome</keyword>